<keyword evidence="3" id="KW-1185">Reference proteome</keyword>
<evidence type="ECO:0000256" key="1">
    <source>
        <dbReference type="HAMAP-Rule" id="MF_00697"/>
    </source>
</evidence>
<dbReference type="OrthoDB" id="9763101at2"/>
<name>A0A656HNJ3_THINJ</name>
<dbReference type="EMBL" id="JH651384">
    <property type="protein sequence ID" value="EIJ36909.1"/>
    <property type="molecule type" value="Genomic_DNA"/>
</dbReference>
<dbReference type="AlphaFoldDB" id="A0A656HNJ3"/>
<comment type="similarity">
    <text evidence="1">Belongs to the UPF0276 family.</text>
</comment>
<dbReference type="Proteomes" id="UP000005317">
    <property type="component" value="Unassembled WGS sequence"/>
</dbReference>
<reference evidence="3" key="1">
    <citation type="journal article" date="2011" name="Stand. Genomic Sci.">
        <title>Genome sequence of the filamentous, gliding Thiothrix nivea neotype strain (JP2(T)).</title>
        <authorList>
            <person name="Lapidus A."/>
            <person name="Nolan M."/>
            <person name="Lucas S."/>
            <person name="Glavina Del Rio T."/>
            <person name="Tice H."/>
            <person name="Cheng J.F."/>
            <person name="Tapia R."/>
            <person name="Han C."/>
            <person name="Goodwin L."/>
            <person name="Pitluck S."/>
            <person name="Liolios K."/>
            <person name="Pagani I."/>
            <person name="Ivanova N."/>
            <person name="Huntemann M."/>
            <person name="Mavromatis K."/>
            <person name="Mikhailova N."/>
            <person name="Pati A."/>
            <person name="Chen A."/>
            <person name="Palaniappan K."/>
            <person name="Land M."/>
            <person name="Brambilla E.M."/>
            <person name="Rohde M."/>
            <person name="Abt B."/>
            <person name="Verbarg S."/>
            <person name="Goker M."/>
            <person name="Bristow J."/>
            <person name="Eisen J.A."/>
            <person name="Markowitz V."/>
            <person name="Hugenholtz P."/>
            <person name="Kyrpides N.C."/>
            <person name="Klenk H.P."/>
            <person name="Woyke T."/>
        </authorList>
    </citation>
    <scope>NUCLEOTIDE SEQUENCE [LARGE SCALE GENOMIC DNA]</scope>
    <source>
        <strain evidence="3">ATCC 35100 / DSM 5205 / JP2</strain>
    </source>
</reference>
<dbReference type="SUPFAM" id="SSF51658">
    <property type="entry name" value="Xylose isomerase-like"/>
    <property type="match status" value="1"/>
</dbReference>
<protein>
    <recommendedName>
        <fullName evidence="1">UPF0276 protein Thini_4431</fullName>
    </recommendedName>
</protein>
<dbReference type="InterPro" id="IPR007801">
    <property type="entry name" value="MbnB/TglH/ChrH"/>
</dbReference>
<proteinExistence type="inferred from homology"/>
<evidence type="ECO:0000313" key="3">
    <source>
        <dbReference type="Proteomes" id="UP000005317"/>
    </source>
</evidence>
<dbReference type="HAMAP" id="MF_00697">
    <property type="entry name" value="UPF0276"/>
    <property type="match status" value="1"/>
</dbReference>
<organism evidence="2 3">
    <name type="scientific">Thiothrix nivea (strain ATCC 35100 / DSM 5205 / JP2)</name>
    <dbReference type="NCBI Taxonomy" id="870187"/>
    <lineage>
        <taxon>Bacteria</taxon>
        <taxon>Pseudomonadati</taxon>
        <taxon>Pseudomonadota</taxon>
        <taxon>Gammaproteobacteria</taxon>
        <taxon>Thiotrichales</taxon>
        <taxon>Thiotrichaceae</taxon>
        <taxon>Thiothrix</taxon>
    </lineage>
</organism>
<gene>
    <name evidence="2" type="ORF">Thini_4431</name>
</gene>
<dbReference type="InterPro" id="IPR036237">
    <property type="entry name" value="Xyl_isomerase-like_sf"/>
</dbReference>
<accession>A0A656HNJ3</accession>
<sequence>MSVSGQITGCGVGLRFQHIDRIVDEKPPIPWLEILTDNYLLPGSVQQDYLLEIAEHYPLTFHGVGMSLGSTDPLDQEYFRRVKLLVDRVNPAWVSDHLCWTSVHGMVTHDLIPLPYTDATIRHVAARIRQAQDILGCGLVIENVSSYLQYQQSVMTEWEFLAAVVEEADCKLLLDVNNIYVSACNHDFGPLDYLNAIPPARVQEIHLAGYEDRGTHLLDTHGYPVTQPVWDLYAQAIRRVGSVPTLIEWDNNVPELETLLAEAAKAAEVQARALA</sequence>
<dbReference type="Gene3D" id="3.20.20.150">
    <property type="entry name" value="Divalent-metal-dependent TIM barrel enzymes"/>
    <property type="match status" value="1"/>
</dbReference>
<dbReference type="NCBIfam" id="NF003818">
    <property type="entry name" value="PRK05409.1"/>
    <property type="match status" value="1"/>
</dbReference>
<evidence type="ECO:0000313" key="2">
    <source>
        <dbReference type="EMBL" id="EIJ36909.1"/>
    </source>
</evidence>
<dbReference type="RefSeq" id="WP_002710773.1">
    <property type="nucleotide sequence ID" value="NZ_JH651384.1"/>
</dbReference>
<dbReference type="Pfam" id="PF05114">
    <property type="entry name" value="MbnB_TglH_ChrH"/>
    <property type="match status" value="1"/>
</dbReference>
<dbReference type="PANTHER" id="PTHR42194">
    <property type="entry name" value="UPF0276 PROTEIN HI_1600"/>
    <property type="match status" value="1"/>
</dbReference>
<dbReference type="PANTHER" id="PTHR42194:SF1">
    <property type="entry name" value="UPF0276 PROTEIN HI_1600"/>
    <property type="match status" value="1"/>
</dbReference>